<evidence type="ECO:0000256" key="24">
    <source>
        <dbReference type="PROSITE-ProRule" id="PRU00455"/>
    </source>
</evidence>
<dbReference type="InterPro" id="IPR015946">
    <property type="entry name" value="KH_dom-like_a/b"/>
</dbReference>
<evidence type="ECO:0000256" key="10">
    <source>
        <dbReference type="ARBA" id="ARBA00022723"/>
    </source>
</evidence>
<evidence type="ECO:0000256" key="14">
    <source>
        <dbReference type="ARBA" id="ARBA00022884"/>
    </source>
</evidence>
<feature type="domain" description="RING-type" evidence="28">
    <location>
        <begin position="870"/>
        <end position="905"/>
    </location>
</feature>
<accession>A0A1I8IQQ3</accession>
<dbReference type="FunFam" id="2.60.210.10:FF:000002">
    <property type="entry name" value="E3 ubiquitin-protein ligase"/>
    <property type="match status" value="1"/>
</dbReference>
<dbReference type="Pfam" id="PF00858">
    <property type="entry name" value="ASC"/>
    <property type="match status" value="1"/>
</dbReference>
<keyword evidence="31" id="KW-1185">Reference proteome</keyword>
<dbReference type="Gene3D" id="1.10.287.770">
    <property type="entry name" value="YojJ-like"/>
    <property type="match status" value="1"/>
</dbReference>
<dbReference type="InterPro" id="IPR004162">
    <property type="entry name" value="SINA-like_animal"/>
</dbReference>
<dbReference type="PANTHER" id="PTHR45877">
    <property type="entry name" value="E3 UBIQUITIN-PROTEIN LIGASE SIAH2"/>
    <property type="match status" value="1"/>
</dbReference>
<evidence type="ECO:0000256" key="2">
    <source>
        <dbReference type="ARBA" id="ARBA00004141"/>
    </source>
</evidence>
<dbReference type="CDD" id="cd02413">
    <property type="entry name" value="KH-II_40S_S3"/>
    <property type="match status" value="1"/>
</dbReference>
<dbReference type="Pfam" id="PF07650">
    <property type="entry name" value="KH_2"/>
    <property type="match status" value="1"/>
</dbReference>
<evidence type="ECO:0000313" key="31">
    <source>
        <dbReference type="Proteomes" id="UP000095280"/>
    </source>
</evidence>
<dbReference type="PANTHER" id="PTHR45877:SF2">
    <property type="entry name" value="E3 UBIQUITIN-PROTEIN LIGASE SINA-RELATED"/>
    <property type="match status" value="1"/>
</dbReference>
<dbReference type="SUPFAM" id="SSF54814">
    <property type="entry name" value="Prokaryotic type KH domain (KH-domain type II)"/>
    <property type="match status" value="1"/>
</dbReference>
<evidence type="ECO:0000259" key="28">
    <source>
        <dbReference type="PROSITE" id="PS50089"/>
    </source>
</evidence>
<dbReference type="GO" id="GO:0016567">
    <property type="term" value="P:protein ubiquitination"/>
    <property type="evidence" value="ECO:0007669"/>
    <property type="project" value="UniProtKB-UniPathway"/>
</dbReference>
<feature type="compositionally biased region" description="Basic and acidic residues" evidence="27">
    <location>
        <begin position="1"/>
        <end position="27"/>
    </location>
</feature>
<dbReference type="InterPro" id="IPR013083">
    <property type="entry name" value="Znf_RING/FYVE/PHD"/>
</dbReference>
<dbReference type="Gene3D" id="2.60.210.10">
    <property type="entry name" value="Apoptosis, Tumor Necrosis Factor Receptor Associated Protein 2, Chain A"/>
    <property type="match status" value="1"/>
</dbReference>
<dbReference type="PROSITE" id="PS50823">
    <property type="entry name" value="KH_TYPE_2"/>
    <property type="match status" value="1"/>
</dbReference>
<evidence type="ECO:0000256" key="16">
    <source>
        <dbReference type="ARBA" id="ARBA00022989"/>
    </source>
</evidence>
<dbReference type="Pfam" id="PF03145">
    <property type="entry name" value="Sina_TRAF"/>
    <property type="match status" value="1"/>
</dbReference>
<dbReference type="GO" id="GO:0008270">
    <property type="term" value="F:zinc ion binding"/>
    <property type="evidence" value="ECO:0007669"/>
    <property type="project" value="UniProtKB-KW"/>
</dbReference>
<name>A0A1I8IQQ3_9PLAT</name>
<dbReference type="InterPro" id="IPR049548">
    <property type="entry name" value="Sina-like_RING"/>
</dbReference>
<dbReference type="EC" id="2.3.2.27" evidence="26"/>
<evidence type="ECO:0000256" key="8">
    <source>
        <dbReference type="ARBA" id="ARBA00022679"/>
    </source>
</evidence>
<dbReference type="InterPro" id="IPR001873">
    <property type="entry name" value="ENaC"/>
</dbReference>
<evidence type="ECO:0000256" key="19">
    <source>
        <dbReference type="ARBA" id="ARBA00023136"/>
    </source>
</evidence>
<feature type="compositionally biased region" description="Low complexity" evidence="27">
    <location>
        <begin position="781"/>
        <end position="790"/>
    </location>
</feature>
<evidence type="ECO:0000256" key="26">
    <source>
        <dbReference type="RuleBase" id="RU201113"/>
    </source>
</evidence>
<evidence type="ECO:0000256" key="13">
    <source>
        <dbReference type="ARBA" id="ARBA00022833"/>
    </source>
</evidence>
<dbReference type="Pfam" id="PF21361">
    <property type="entry name" value="Sina_ZnF"/>
    <property type="match status" value="1"/>
</dbReference>
<feature type="domain" description="KH type-2" evidence="29">
    <location>
        <begin position="1165"/>
        <end position="1236"/>
    </location>
</feature>
<keyword evidence="21" id="KW-0687">Ribonucleoprotein</keyword>
<comment type="domain">
    <text evidence="26">The RING-type zinc finger domain is essential for ubiquitin ligase activity.</text>
</comment>
<keyword evidence="18 25" id="KW-0406">Ion transport</keyword>
<feature type="region of interest" description="Disordered" evidence="27">
    <location>
        <begin position="765"/>
        <end position="796"/>
    </location>
</feature>
<proteinExistence type="inferred from homology"/>
<dbReference type="GO" id="GO:0031624">
    <property type="term" value="F:ubiquitin conjugating enzyme binding"/>
    <property type="evidence" value="ECO:0007669"/>
    <property type="project" value="TreeGrafter"/>
</dbReference>
<dbReference type="Gene3D" id="3.30.300.20">
    <property type="match status" value="1"/>
</dbReference>
<dbReference type="Pfam" id="PF21362">
    <property type="entry name" value="Sina_RING"/>
    <property type="match status" value="1"/>
</dbReference>
<dbReference type="GO" id="GO:0005840">
    <property type="term" value="C:ribosome"/>
    <property type="evidence" value="ECO:0007669"/>
    <property type="project" value="UniProtKB-KW"/>
</dbReference>
<keyword evidence="20 25" id="KW-0739">Sodium transport</keyword>
<feature type="domain" description="SIAH-type" evidence="30">
    <location>
        <begin position="922"/>
        <end position="982"/>
    </location>
</feature>
<dbReference type="UniPathway" id="UPA00143"/>
<keyword evidence="11 24" id="KW-0863">Zinc-finger</keyword>
<evidence type="ECO:0000256" key="5">
    <source>
        <dbReference type="ARBA" id="ARBA00010761"/>
    </source>
</evidence>
<keyword evidence="14 23" id="KW-0694">RNA-binding</keyword>
<dbReference type="GO" id="GO:0043161">
    <property type="term" value="P:proteasome-mediated ubiquitin-dependent protein catabolic process"/>
    <property type="evidence" value="ECO:0007669"/>
    <property type="project" value="TreeGrafter"/>
</dbReference>
<dbReference type="GO" id="GO:0016020">
    <property type="term" value="C:membrane"/>
    <property type="evidence" value="ECO:0007669"/>
    <property type="project" value="UniProtKB-SubCell"/>
</dbReference>
<evidence type="ECO:0000256" key="6">
    <source>
        <dbReference type="ARBA" id="ARBA00022448"/>
    </source>
</evidence>
<dbReference type="CDD" id="cd03829">
    <property type="entry name" value="Sina"/>
    <property type="match status" value="1"/>
</dbReference>
<dbReference type="GO" id="GO:0061630">
    <property type="term" value="F:ubiquitin protein ligase activity"/>
    <property type="evidence" value="ECO:0007669"/>
    <property type="project" value="UniProtKB-EC"/>
</dbReference>
<dbReference type="SUPFAM" id="SSF49599">
    <property type="entry name" value="TRAF domain-like"/>
    <property type="match status" value="1"/>
</dbReference>
<reference evidence="32" key="1">
    <citation type="submission" date="2016-11" db="UniProtKB">
        <authorList>
            <consortium name="WormBaseParasite"/>
        </authorList>
    </citation>
    <scope>IDENTIFICATION</scope>
</reference>
<comment type="domain">
    <text evidence="26">The SBD domain (substrate-binding domain) mediates the interaction with substrate proteins. It is related to the TRAF family.</text>
</comment>
<feature type="compositionally biased region" description="Acidic residues" evidence="27">
    <location>
        <begin position="527"/>
        <end position="542"/>
    </location>
</feature>
<comment type="catalytic activity">
    <reaction evidence="1 26">
        <text>S-ubiquitinyl-[E2 ubiquitin-conjugating enzyme]-L-cysteine + [acceptor protein]-L-lysine = [E2 ubiquitin-conjugating enzyme]-L-cysteine + N(6)-ubiquitinyl-[acceptor protein]-L-lysine.</text>
        <dbReference type="EC" id="2.3.2.27"/>
    </reaction>
</comment>
<evidence type="ECO:0000256" key="23">
    <source>
        <dbReference type="PROSITE-ProRule" id="PRU00118"/>
    </source>
</evidence>
<dbReference type="GO" id="GO:0005737">
    <property type="term" value="C:cytoplasm"/>
    <property type="evidence" value="ECO:0007669"/>
    <property type="project" value="InterPro"/>
</dbReference>
<keyword evidence="15" id="KW-0689">Ribosomal protein</keyword>
<evidence type="ECO:0000256" key="27">
    <source>
        <dbReference type="SAM" id="MobiDB-lite"/>
    </source>
</evidence>
<dbReference type="FunFam" id="3.30.300.20:FF:000006">
    <property type="entry name" value="40S ribosomal protein S3"/>
    <property type="match status" value="1"/>
</dbReference>
<sequence>MSKESSDSSKKRVTSLEKSSDDEKADSSRTSGLPDYGATKSTDEDSNSGKFNGRLIREKLRPKRRTREEQTLYENNIKDFLDALLSNTSLLAISNIVKRSHPVFKTLWAIAFTVCLILTIRQLYSLSRTYFSDPKSTIIQLSYKPFEFPSVTVCNHNPLRRSMVSLFGQPDLQRFIAGLETKNYSVVDNGTQLMTQQQRLRMGYQMSDLILQCSFAGQRCNTKHFSVSLTKTYGSCFTFNGWQSAMAGRPVIGKNGREHGLILTLYLELEEYLQNFIPSSGIKVHIHEFGSLAFPETTGFSVPPGFQTSIGMSLRMINRINRPKGSCHDGEGFLQNHGFKYTYNACTMLCLYDRVHKLCGCYDRANAVYYSNLKARLKPCQTEEQLSCLMNTVYASDQGDLKCDCQLPCEESHFTFKQSLSEWPTDSYEMRLFGDLVDVKPKVADLKNQTKLAARRNLLNLVVYVDGVMAEHIIEKQAYAIDNYLSDIGGTLGLFLGFSVLTGFELLEASALIMAYLCGKIGYTSDEDDDQPAASEDSDESGDADRRQSISASNEALTGRRASQILTLQRDALAPSKIPKRAWLSIGADLLGPLQKKMLLVCVDHYSRYPERDRSDEWMLAYQTAPNATTGRAPVELLMGPRYEQRRFPGGGQGVRDAGLVFMGENHVRQCKTLAFSEANPSKALSKEVPLPKEYTNQHPRVCDLESEGHSMSMAITDQKSEGTVRRYLAMKRDSPCKNAVSLALSMGRKRTDPRGHVTMHRHQRIQSSIAQEKASAHYRNSNSSAAATTGAPIGRPAPLQSDSAAGCAGAKSVPVLPQMIGAAAAAAAALAASPSSSGLTPGAASLVGAGASAADSAAHNMELASLFECPVCFDYALPPVIQCQAGHIVCSNCRAKLTSCPSCRGPLANIRNLAMERLAAQVQFPCKYASNGCLAAFHHTAKAEHEEICEFRPYVCPCPGASCKWQGSLENVMQHLTQQHKSITTLQGEDIIFLATDINLPGAVDWVMMQNCFGYHFMLVLEKQERMDSQVMFYAIVQLIGTRKQAEQFAYRLELNGQRRRLTWEATPRSIHDGVHAAIANSDCLVFDSNIASLFAETGNLGISVTISMATAAAVATGSLNSSSDLPQQQQQSSSICASMAASKNAVMSKKRAFVANGVFRAELDEFLKRELAEDGYSGIELRVTPAKIEVIVLATRTQSVLGEKGRKVRELTAVLQKRFGFEDGQIEIYAEKMANRGLSAVA</sequence>
<evidence type="ECO:0000256" key="4">
    <source>
        <dbReference type="ARBA" id="ARBA00009119"/>
    </source>
</evidence>
<comment type="subcellular location">
    <subcellularLocation>
        <location evidence="2">Membrane</location>
        <topology evidence="2">Multi-pass membrane protein</topology>
    </subcellularLocation>
</comment>
<evidence type="ECO:0000259" key="30">
    <source>
        <dbReference type="PROSITE" id="PS51081"/>
    </source>
</evidence>
<feature type="region of interest" description="Disordered" evidence="27">
    <location>
        <begin position="527"/>
        <end position="554"/>
    </location>
</feature>
<dbReference type="InterPro" id="IPR013010">
    <property type="entry name" value="Znf_SIAH"/>
</dbReference>
<keyword evidence="12 26" id="KW-0833">Ubl conjugation pathway</keyword>
<keyword evidence="16" id="KW-1133">Transmembrane helix</keyword>
<dbReference type="GO" id="GO:0005272">
    <property type="term" value="F:sodium channel activity"/>
    <property type="evidence" value="ECO:0007669"/>
    <property type="project" value="UniProtKB-KW"/>
</dbReference>
<keyword evidence="22 25" id="KW-0407">Ion channel</keyword>
<keyword evidence="7 25" id="KW-0894">Sodium channel</keyword>
<keyword evidence="6 25" id="KW-0813">Transport</keyword>
<dbReference type="InterPro" id="IPR009019">
    <property type="entry name" value="KH_sf_prok-type"/>
</dbReference>
<evidence type="ECO:0000256" key="12">
    <source>
        <dbReference type="ARBA" id="ARBA00022786"/>
    </source>
</evidence>
<evidence type="ECO:0000256" key="17">
    <source>
        <dbReference type="ARBA" id="ARBA00023053"/>
    </source>
</evidence>
<organism evidence="31 32">
    <name type="scientific">Macrostomum lignano</name>
    <dbReference type="NCBI Taxonomy" id="282301"/>
    <lineage>
        <taxon>Eukaryota</taxon>
        <taxon>Metazoa</taxon>
        <taxon>Spiralia</taxon>
        <taxon>Lophotrochozoa</taxon>
        <taxon>Platyhelminthes</taxon>
        <taxon>Rhabditophora</taxon>
        <taxon>Macrostomorpha</taxon>
        <taxon>Macrostomida</taxon>
        <taxon>Macrostomidae</taxon>
        <taxon>Macrostomum</taxon>
    </lineage>
</organism>
<comment type="similarity">
    <text evidence="25">Belongs to the amiloride-sensitive sodium channel (TC 1.A.6) family.</text>
</comment>
<evidence type="ECO:0000256" key="15">
    <source>
        <dbReference type="ARBA" id="ARBA00022980"/>
    </source>
</evidence>
<evidence type="ECO:0000256" key="7">
    <source>
        <dbReference type="ARBA" id="ARBA00022461"/>
    </source>
</evidence>
<keyword evidence="19" id="KW-0472">Membrane</keyword>
<dbReference type="Gene3D" id="2.60.470.10">
    <property type="entry name" value="Acid-sensing ion channels like domains"/>
    <property type="match status" value="1"/>
</dbReference>
<evidence type="ECO:0000256" key="1">
    <source>
        <dbReference type="ARBA" id="ARBA00000900"/>
    </source>
</evidence>
<comment type="similarity">
    <text evidence="5">Belongs to the universal ribosomal protein uS3 family.</text>
</comment>
<dbReference type="SUPFAM" id="SSF57850">
    <property type="entry name" value="RING/U-box"/>
    <property type="match status" value="1"/>
</dbReference>
<feature type="region of interest" description="Disordered" evidence="27">
    <location>
        <begin position="1"/>
        <end position="67"/>
    </location>
</feature>
<dbReference type="CDD" id="cd16752">
    <property type="entry name" value="RING-HC_SIAH2"/>
    <property type="match status" value="1"/>
</dbReference>
<keyword evidence="17" id="KW-0915">Sodium</keyword>
<dbReference type="PRINTS" id="PR01078">
    <property type="entry name" value="AMINACHANNEL"/>
</dbReference>
<keyword evidence="13 26" id="KW-0862">Zinc</keyword>
<protein>
    <recommendedName>
        <fullName evidence="26">E3 ubiquitin-protein ligase</fullName>
        <ecNumber evidence="26">2.3.2.27</ecNumber>
    </recommendedName>
</protein>
<dbReference type="InterPro" id="IPR018121">
    <property type="entry name" value="7-in-absentia-prot_TRAF-dom"/>
</dbReference>
<dbReference type="PROSITE" id="PS50089">
    <property type="entry name" value="ZF_RING_2"/>
    <property type="match status" value="1"/>
</dbReference>
<comment type="function">
    <text evidence="26">E3 ubiquitin-protein ligase that mediates ubiquitination and subsequent proteasomal degradation of target proteins. E3 ubiquitin ligases accept ubiquitin from an E2 ubiquitin-conjugating enzyme in the form of a thioester and then directly transfers the ubiquitin to targeted substrates.</text>
</comment>
<evidence type="ECO:0000256" key="25">
    <source>
        <dbReference type="RuleBase" id="RU000679"/>
    </source>
</evidence>
<dbReference type="AlphaFoldDB" id="A0A1I8IQQ3"/>
<evidence type="ECO:0000313" key="32">
    <source>
        <dbReference type="WBParaSite" id="maker-uti_cns_0015278-snap-gene-0.2-mRNA-1"/>
    </source>
</evidence>
<dbReference type="GO" id="GO:1990904">
    <property type="term" value="C:ribonucleoprotein complex"/>
    <property type="evidence" value="ECO:0007669"/>
    <property type="project" value="UniProtKB-KW"/>
</dbReference>
<keyword evidence="8" id="KW-0808">Transferase</keyword>
<evidence type="ECO:0000256" key="3">
    <source>
        <dbReference type="ARBA" id="ARBA00004906"/>
    </source>
</evidence>
<dbReference type="GO" id="GO:0003723">
    <property type="term" value="F:RNA binding"/>
    <property type="evidence" value="ECO:0007669"/>
    <property type="project" value="UniProtKB-UniRule"/>
</dbReference>
<evidence type="ECO:0000256" key="9">
    <source>
        <dbReference type="ARBA" id="ARBA00022692"/>
    </source>
</evidence>
<evidence type="ECO:0000256" key="22">
    <source>
        <dbReference type="ARBA" id="ARBA00023303"/>
    </source>
</evidence>
<evidence type="ECO:0000256" key="18">
    <source>
        <dbReference type="ARBA" id="ARBA00023065"/>
    </source>
</evidence>
<evidence type="ECO:0000256" key="21">
    <source>
        <dbReference type="ARBA" id="ARBA00023274"/>
    </source>
</evidence>
<evidence type="ECO:0000259" key="29">
    <source>
        <dbReference type="PROSITE" id="PS50823"/>
    </source>
</evidence>
<dbReference type="InterPro" id="IPR004044">
    <property type="entry name" value="KH_dom_type_2"/>
</dbReference>
<dbReference type="PROSITE" id="PS51081">
    <property type="entry name" value="ZF_SIAH"/>
    <property type="match status" value="1"/>
</dbReference>
<dbReference type="InterPro" id="IPR001841">
    <property type="entry name" value="Znf_RING"/>
</dbReference>
<dbReference type="WBParaSite" id="maker-uti_cns_0015278-snap-gene-0.2-mRNA-1">
    <property type="protein sequence ID" value="maker-uti_cns_0015278-snap-gene-0.2-mRNA-1"/>
    <property type="gene ID" value="maker-uti_cns_0015278-snap-gene-0.2"/>
</dbReference>
<comment type="similarity">
    <text evidence="4 26">Belongs to the SINA (Seven in absentia) family.</text>
</comment>
<dbReference type="Gene3D" id="3.30.40.10">
    <property type="entry name" value="Zinc/RING finger domain, C3HC4 (zinc finger)"/>
    <property type="match status" value="2"/>
</dbReference>
<keyword evidence="9 25" id="KW-0812">Transmembrane</keyword>
<dbReference type="InterPro" id="IPR008974">
    <property type="entry name" value="TRAF-like"/>
</dbReference>
<evidence type="ECO:0000256" key="20">
    <source>
        <dbReference type="ARBA" id="ARBA00023201"/>
    </source>
</evidence>
<comment type="pathway">
    <text evidence="3 26">Protein modification; protein ubiquitination.</text>
</comment>
<dbReference type="FunFam" id="3.30.40.10:FF:000041">
    <property type="entry name" value="E3 ubiquitin-protein ligase SINAT3"/>
    <property type="match status" value="1"/>
</dbReference>
<dbReference type="Proteomes" id="UP000095280">
    <property type="component" value="Unplaced"/>
</dbReference>
<dbReference type="GO" id="GO:0030154">
    <property type="term" value="P:cell differentiation"/>
    <property type="evidence" value="ECO:0007669"/>
    <property type="project" value="UniProtKB-ARBA"/>
</dbReference>
<keyword evidence="10 26" id="KW-0479">Metal-binding</keyword>
<evidence type="ECO:0000256" key="11">
    <source>
        <dbReference type="ARBA" id="ARBA00022771"/>
    </source>
</evidence>